<dbReference type="Pfam" id="PF22725">
    <property type="entry name" value="GFO_IDH_MocA_C3"/>
    <property type="match status" value="1"/>
</dbReference>
<evidence type="ECO:0000256" key="1">
    <source>
        <dbReference type="ARBA" id="ARBA00010928"/>
    </source>
</evidence>
<dbReference type="Pfam" id="PF01408">
    <property type="entry name" value="GFO_IDH_MocA"/>
    <property type="match status" value="1"/>
</dbReference>
<dbReference type="EMBL" id="JAUHMF010000002">
    <property type="protein sequence ID" value="MDT8898310.1"/>
    <property type="molecule type" value="Genomic_DNA"/>
</dbReference>
<feature type="domain" description="GFO/IDH/MocA-like oxidoreductase" evidence="4">
    <location>
        <begin position="125"/>
        <end position="249"/>
    </location>
</feature>
<dbReference type="PANTHER" id="PTHR42840:SF3">
    <property type="entry name" value="BINDING ROSSMANN FOLD OXIDOREDUCTASE, PUTATIVE (AFU_ORTHOLOGUE AFUA_2G10240)-RELATED"/>
    <property type="match status" value="1"/>
</dbReference>
<evidence type="ECO:0000313" key="6">
    <source>
        <dbReference type="Proteomes" id="UP001254165"/>
    </source>
</evidence>
<name>A0ABU3NN90_9CHLR</name>
<evidence type="ECO:0000313" key="5">
    <source>
        <dbReference type="EMBL" id="MDT8898310.1"/>
    </source>
</evidence>
<keyword evidence="2" id="KW-0560">Oxidoreductase</keyword>
<proteinExistence type="inferred from homology"/>
<dbReference type="InterPro" id="IPR055170">
    <property type="entry name" value="GFO_IDH_MocA-like_dom"/>
</dbReference>
<evidence type="ECO:0000259" key="4">
    <source>
        <dbReference type="Pfam" id="PF22725"/>
    </source>
</evidence>
<reference evidence="5 6" key="1">
    <citation type="submission" date="2023-07" db="EMBL/GenBank/DDBJ databases">
        <title>Novel species of Thermanaerothrix with wide hydrolytic capabilities.</title>
        <authorList>
            <person name="Zayulina K.S."/>
            <person name="Podosokorskaya O.A."/>
            <person name="Elcheninov A.G."/>
        </authorList>
    </citation>
    <scope>NUCLEOTIDE SEQUENCE [LARGE SCALE GENOMIC DNA]</scope>
    <source>
        <strain evidence="5 6">4228-RoL</strain>
    </source>
</reference>
<dbReference type="InterPro" id="IPR036291">
    <property type="entry name" value="NAD(P)-bd_dom_sf"/>
</dbReference>
<protein>
    <submittedName>
        <fullName evidence="5">Gfo/Idh/MocA family oxidoreductase</fullName>
    </submittedName>
</protein>
<dbReference type="SUPFAM" id="SSF55347">
    <property type="entry name" value="Glyceraldehyde-3-phosphate dehydrogenase-like, C-terminal domain"/>
    <property type="match status" value="1"/>
</dbReference>
<comment type="similarity">
    <text evidence="1">Belongs to the Gfo/Idh/MocA family.</text>
</comment>
<accession>A0ABU3NN90</accession>
<comment type="caution">
    <text evidence="5">The sequence shown here is derived from an EMBL/GenBank/DDBJ whole genome shotgun (WGS) entry which is preliminary data.</text>
</comment>
<dbReference type="InterPro" id="IPR000683">
    <property type="entry name" value="Gfo/Idh/MocA-like_OxRdtase_N"/>
</dbReference>
<dbReference type="Proteomes" id="UP001254165">
    <property type="component" value="Unassembled WGS sequence"/>
</dbReference>
<evidence type="ECO:0000256" key="2">
    <source>
        <dbReference type="ARBA" id="ARBA00023002"/>
    </source>
</evidence>
<evidence type="ECO:0000259" key="3">
    <source>
        <dbReference type="Pfam" id="PF01408"/>
    </source>
</evidence>
<keyword evidence="6" id="KW-1185">Reference proteome</keyword>
<dbReference type="RefSeq" id="WP_315624969.1">
    <property type="nucleotide sequence ID" value="NZ_JAUHMF010000002.1"/>
</dbReference>
<sequence>MRFLIAGFGSIGRRHFRNLLELGERDLVFYRTHRSTLPDDELRDYVVETDLEAALAHRPDVVIVANPTALHLDVAIPAARQGCHLLLEKPIAHTFEGVADLRAAVAQSGVQVLVGFQFRFHPSLRRIKRWLDEGLIGRVVHARAHWGEYLPAWHPWEDYRRSYAARPDLGGGVVLTLCHPFDYLRWLLGEVESVSAHLATLGDLDLAVEDTAEITLQFASGALAQVHLDYLQRPPNHHLEIIGTQGMIRWDNTYGTARIYHASTETWETYTPPTGFERNHMFVDELRHFRKVVRGEEPAQCTLDDGIRALAIALAAHESNRRGQRVLLEAFLSSALEGRP</sequence>
<dbReference type="PANTHER" id="PTHR42840">
    <property type="entry name" value="NAD(P)-BINDING ROSSMANN-FOLD SUPERFAMILY PROTEIN-RELATED"/>
    <property type="match status" value="1"/>
</dbReference>
<dbReference type="Gene3D" id="3.30.360.10">
    <property type="entry name" value="Dihydrodipicolinate Reductase, domain 2"/>
    <property type="match status" value="1"/>
</dbReference>
<dbReference type="Gene3D" id="3.40.50.720">
    <property type="entry name" value="NAD(P)-binding Rossmann-like Domain"/>
    <property type="match status" value="1"/>
</dbReference>
<dbReference type="SUPFAM" id="SSF51735">
    <property type="entry name" value="NAD(P)-binding Rossmann-fold domains"/>
    <property type="match status" value="1"/>
</dbReference>
<feature type="domain" description="Gfo/Idh/MocA-like oxidoreductase N-terminal" evidence="3">
    <location>
        <begin position="1"/>
        <end position="116"/>
    </location>
</feature>
<gene>
    <name evidence="5" type="ORF">QYE77_08520</name>
</gene>
<organism evidence="5 6">
    <name type="scientific">Thermanaerothrix solaris</name>
    <dbReference type="NCBI Taxonomy" id="3058434"/>
    <lineage>
        <taxon>Bacteria</taxon>
        <taxon>Bacillati</taxon>
        <taxon>Chloroflexota</taxon>
        <taxon>Anaerolineae</taxon>
        <taxon>Anaerolineales</taxon>
        <taxon>Anaerolineaceae</taxon>
        <taxon>Thermanaerothrix</taxon>
    </lineage>
</organism>